<protein>
    <recommendedName>
        <fullName evidence="1">YbaK/aminoacyl-tRNA synthetase-associated domain-containing protein</fullName>
    </recommendedName>
</protein>
<dbReference type="Pfam" id="PF04073">
    <property type="entry name" value="tRNA_edit"/>
    <property type="match status" value="1"/>
</dbReference>
<dbReference type="InterPro" id="IPR007214">
    <property type="entry name" value="YbaK/aa-tRNA-synth-assoc-dom"/>
</dbReference>
<sequence length="168" mass="18731">MSEPLPTTAQSDLVFQRIKQQLQAEQVEHEYLAHETSKTIQDAQDKLQFDVNSILKTIVFKQKNAGLILVGLTGHKRIDYKKLGQAVGVSRSKLSTLSPEEVLQELQVEVGGVSPFLTNADIALWLDVDFPDYVICGSGRFDYSIRINSQELIRSTNAQLADLTKVEA</sequence>
<evidence type="ECO:0000259" key="1">
    <source>
        <dbReference type="Pfam" id="PF04073"/>
    </source>
</evidence>
<dbReference type="AlphaFoldDB" id="A0A5C8Z5D0"/>
<dbReference type="EMBL" id="VKAD01000001">
    <property type="protein sequence ID" value="TXR53172.1"/>
    <property type="molecule type" value="Genomic_DNA"/>
</dbReference>
<evidence type="ECO:0000313" key="2">
    <source>
        <dbReference type="EMBL" id="TXR53172.1"/>
    </source>
</evidence>
<evidence type="ECO:0000313" key="3">
    <source>
        <dbReference type="Proteomes" id="UP000321764"/>
    </source>
</evidence>
<proteinExistence type="predicted"/>
<dbReference type="InterPro" id="IPR036754">
    <property type="entry name" value="YbaK/aa-tRNA-synt-asso_dom_sf"/>
</dbReference>
<feature type="domain" description="YbaK/aminoacyl-tRNA synthetase-associated" evidence="1">
    <location>
        <begin position="34"/>
        <end position="154"/>
    </location>
</feature>
<accession>A0A5C8Z5D0</accession>
<gene>
    <name evidence="2" type="ORF">FME95_00945</name>
</gene>
<dbReference type="Proteomes" id="UP000321764">
    <property type="component" value="Unassembled WGS sequence"/>
</dbReference>
<dbReference type="RefSeq" id="WP_147712306.1">
    <property type="nucleotide sequence ID" value="NZ_VKAD01000001.1"/>
</dbReference>
<keyword evidence="3" id="KW-1185">Reference proteome</keyword>
<organism evidence="2 3">
    <name type="scientific">Reinekea thalattae</name>
    <dbReference type="NCBI Taxonomy" id="2593301"/>
    <lineage>
        <taxon>Bacteria</taxon>
        <taxon>Pseudomonadati</taxon>
        <taxon>Pseudomonadota</taxon>
        <taxon>Gammaproteobacteria</taxon>
        <taxon>Oceanospirillales</taxon>
        <taxon>Saccharospirillaceae</taxon>
        <taxon>Reinekea</taxon>
    </lineage>
</organism>
<dbReference type="OrthoDB" id="4199224at2"/>
<dbReference type="Gene3D" id="3.90.960.10">
    <property type="entry name" value="YbaK/aminoacyl-tRNA synthetase-associated domain"/>
    <property type="match status" value="1"/>
</dbReference>
<dbReference type="PANTHER" id="PTHR30411">
    <property type="entry name" value="CYTOPLASMIC PROTEIN"/>
    <property type="match status" value="1"/>
</dbReference>
<name>A0A5C8Z5D0_9GAMM</name>
<dbReference type="CDD" id="cd04332">
    <property type="entry name" value="YbaK_like"/>
    <property type="match status" value="1"/>
</dbReference>
<comment type="caution">
    <text evidence="2">The sequence shown here is derived from an EMBL/GenBank/DDBJ whole genome shotgun (WGS) entry which is preliminary data.</text>
</comment>
<dbReference type="PANTHER" id="PTHR30411:SF1">
    <property type="entry name" value="CYTOPLASMIC PROTEIN"/>
    <property type="match status" value="1"/>
</dbReference>
<dbReference type="SUPFAM" id="SSF55826">
    <property type="entry name" value="YbaK/ProRS associated domain"/>
    <property type="match status" value="1"/>
</dbReference>
<reference evidence="2 3" key="1">
    <citation type="submission" date="2019-07" db="EMBL/GenBank/DDBJ databases">
        <title>Reinekea sp. strain SSH23 genome sequencing and assembly.</title>
        <authorList>
            <person name="Kim I."/>
        </authorList>
    </citation>
    <scope>NUCLEOTIDE SEQUENCE [LARGE SCALE GENOMIC DNA]</scope>
    <source>
        <strain evidence="2 3">SSH23</strain>
    </source>
</reference>
<dbReference type="GO" id="GO:0002161">
    <property type="term" value="F:aminoacyl-tRNA deacylase activity"/>
    <property type="evidence" value="ECO:0007669"/>
    <property type="project" value="InterPro"/>
</dbReference>